<dbReference type="GO" id="GO:0006754">
    <property type="term" value="P:ATP biosynthetic process"/>
    <property type="evidence" value="ECO:0007669"/>
    <property type="project" value="UniProtKB-KW"/>
</dbReference>
<protein>
    <submittedName>
        <fullName evidence="9">ATP synthase F0 subunit 8</fullName>
    </submittedName>
</protein>
<dbReference type="InterPro" id="IPR003319">
    <property type="entry name" value="YMF19-like_N"/>
</dbReference>
<organism evidence="9">
    <name type="scientific">Palmaria palmata</name>
    <name type="common">Dulse</name>
    <name type="synonym">Rhodymenia palmata</name>
    <dbReference type="NCBI Taxonomy" id="2822"/>
    <lineage>
        <taxon>Eukaryota</taxon>
        <taxon>Rhodophyta</taxon>
        <taxon>Florideophyceae</taxon>
        <taxon>Nemaliophycidae</taxon>
        <taxon>Palmariales</taxon>
        <taxon>Palmariaceae</taxon>
        <taxon>Palmaria</taxon>
    </lineage>
</organism>
<accession>A0A0A7A6X0</accession>
<keyword evidence="6" id="KW-0066">ATP synthesis</keyword>
<geneLocation type="mitochondrion" evidence="9"/>
<keyword evidence="5 7" id="KW-0472">Membrane</keyword>
<proteinExistence type="predicted"/>
<evidence type="ECO:0000259" key="8">
    <source>
        <dbReference type="Pfam" id="PF02326"/>
    </source>
</evidence>
<evidence type="ECO:0000256" key="4">
    <source>
        <dbReference type="ARBA" id="ARBA00023128"/>
    </source>
</evidence>
<evidence type="ECO:0000256" key="3">
    <source>
        <dbReference type="ARBA" id="ARBA00022989"/>
    </source>
</evidence>
<keyword evidence="2 7" id="KW-0812">Transmembrane</keyword>
<keyword evidence="3 7" id="KW-1133">Transmembrane helix</keyword>
<feature type="transmembrane region" description="Helical" evidence="7">
    <location>
        <begin position="12"/>
        <end position="36"/>
    </location>
</feature>
<gene>
    <name evidence="9" type="primary">atp8</name>
    <name evidence="9" type="ORF">Palm.palm.mt.33</name>
</gene>
<dbReference type="GO" id="GO:0031966">
    <property type="term" value="C:mitochondrial membrane"/>
    <property type="evidence" value="ECO:0007669"/>
    <property type="project" value="UniProtKB-SubCell"/>
</dbReference>
<dbReference type="GeneID" id="22834663"/>
<evidence type="ECO:0000256" key="6">
    <source>
        <dbReference type="ARBA" id="ARBA00023310"/>
    </source>
</evidence>
<keyword evidence="4 9" id="KW-0496">Mitochondrion</keyword>
<name>A0A0A7A6X0_PALPL</name>
<dbReference type="Pfam" id="PF02326">
    <property type="entry name" value="YMF19"/>
    <property type="match status" value="1"/>
</dbReference>
<evidence type="ECO:0000313" key="9">
    <source>
        <dbReference type="EMBL" id="AHB62165.1"/>
    </source>
</evidence>
<dbReference type="AlphaFoldDB" id="A0A0A7A6X0"/>
<comment type="subcellular location">
    <subcellularLocation>
        <location evidence="1">Mitochondrion membrane</location>
    </subcellularLocation>
</comment>
<evidence type="ECO:0000256" key="7">
    <source>
        <dbReference type="SAM" id="Phobius"/>
    </source>
</evidence>
<evidence type="ECO:0000256" key="2">
    <source>
        <dbReference type="ARBA" id="ARBA00022692"/>
    </source>
</evidence>
<evidence type="ECO:0000256" key="1">
    <source>
        <dbReference type="ARBA" id="ARBA00004325"/>
    </source>
</evidence>
<dbReference type="RefSeq" id="YP_009114102.1">
    <property type="nucleotide sequence ID" value="NC_026056.1"/>
</dbReference>
<reference evidence="9" key="1">
    <citation type="submission" date="2013-09" db="EMBL/GenBank/DDBJ databases">
        <title>Complete mitochondrion genomes reveal florideophycean red algal diversity.</title>
        <authorList>
            <person name="Yang E.C."/>
            <person name="Kim K.M."/>
            <person name="Kim S.Y."/>
            <person name="Yoon H.S."/>
        </authorList>
    </citation>
    <scope>NUCLEOTIDE SEQUENCE</scope>
</reference>
<evidence type="ECO:0000256" key="5">
    <source>
        <dbReference type="ARBA" id="ARBA00023136"/>
    </source>
</evidence>
<feature type="domain" description="ATP synthase YMF19-like N-terminal" evidence="8">
    <location>
        <begin position="2"/>
        <end position="73"/>
    </location>
</feature>
<sequence length="136" mass="16198">MPQLDRIIIFTQLFWLFFIFLISYMILTHFFFPLFLKSIKSRKLVVESNLKESRITHETSLRNQIMFTQIVNEGLSILKHFYSSKFLLKSTIHDLNLSFVDNILINSTLDILLHCDQIALESIQINSRSYKLYYNN</sequence>
<dbReference type="EMBL" id="KF649305">
    <property type="protein sequence ID" value="AHB62165.1"/>
    <property type="molecule type" value="Genomic_DNA"/>
</dbReference>